<accession>A0A4Q2UN93</accession>
<gene>
    <name evidence="1" type="ORF">EQG79_01655</name>
</gene>
<name>A0A4Q2UN93_9BACT</name>
<keyword evidence="2" id="KW-1185">Reference proteome</keyword>
<proteinExistence type="predicted"/>
<evidence type="ECO:0000313" key="2">
    <source>
        <dbReference type="Proteomes" id="UP000290407"/>
    </source>
</evidence>
<dbReference type="Proteomes" id="UP000290407">
    <property type="component" value="Unassembled WGS sequence"/>
</dbReference>
<dbReference type="RefSeq" id="WP_165358823.1">
    <property type="nucleotide sequence ID" value="NZ_SBLB01000001.1"/>
</dbReference>
<sequence length="61" mass="6874">MNTEIKHGSRVRVAVHRGGYHKRNFTGSFMNWTPTGQARVLEDGCTKAKAYPADDVKLIKQ</sequence>
<dbReference type="AlphaFoldDB" id="A0A4Q2UN93"/>
<reference evidence="1 2" key="1">
    <citation type="submission" date="2019-01" db="EMBL/GenBank/DDBJ databases">
        <title>Spirosoma flava sp. nov., a propanil-degrading bacterium isolated from herbicide-contaminated soil.</title>
        <authorList>
            <person name="Zhang L."/>
            <person name="Jiang J.-D."/>
        </authorList>
    </citation>
    <scope>NUCLEOTIDE SEQUENCE [LARGE SCALE GENOMIC DNA]</scope>
    <source>
        <strain evidence="1 2">TY50</strain>
    </source>
</reference>
<evidence type="ECO:0000313" key="1">
    <source>
        <dbReference type="EMBL" id="RYC70884.1"/>
    </source>
</evidence>
<dbReference type="EMBL" id="SBLB01000001">
    <property type="protein sequence ID" value="RYC70884.1"/>
    <property type="molecule type" value="Genomic_DNA"/>
</dbReference>
<protein>
    <submittedName>
        <fullName evidence="1">Uncharacterized protein</fullName>
    </submittedName>
</protein>
<comment type="caution">
    <text evidence="1">The sequence shown here is derived from an EMBL/GenBank/DDBJ whole genome shotgun (WGS) entry which is preliminary data.</text>
</comment>
<organism evidence="1 2">
    <name type="scientific">Spirosoma sordidisoli</name>
    <dbReference type="NCBI Taxonomy" id="2502893"/>
    <lineage>
        <taxon>Bacteria</taxon>
        <taxon>Pseudomonadati</taxon>
        <taxon>Bacteroidota</taxon>
        <taxon>Cytophagia</taxon>
        <taxon>Cytophagales</taxon>
        <taxon>Cytophagaceae</taxon>
        <taxon>Spirosoma</taxon>
    </lineage>
</organism>